<dbReference type="InterPro" id="IPR036291">
    <property type="entry name" value="NAD(P)-bd_dom_sf"/>
</dbReference>
<keyword evidence="4 6" id="KW-0862">Zinc</keyword>
<dbReference type="InterPro" id="IPR002328">
    <property type="entry name" value="ADH_Zn_CS"/>
</dbReference>
<dbReference type="Gene3D" id="3.40.50.720">
    <property type="entry name" value="NAD(P)-binding Rossmann-like Domain"/>
    <property type="match status" value="1"/>
</dbReference>
<dbReference type="InterPro" id="IPR013149">
    <property type="entry name" value="ADH-like_C"/>
</dbReference>
<evidence type="ECO:0000256" key="4">
    <source>
        <dbReference type="ARBA" id="ARBA00022833"/>
    </source>
</evidence>
<evidence type="ECO:0000256" key="6">
    <source>
        <dbReference type="RuleBase" id="RU361277"/>
    </source>
</evidence>
<dbReference type="AlphaFoldDB" id="A0A6H9YFA3"/>
<keyword evidence="3 6" id="KW-0479">Metal-binding</keyword>
<gene>
    <name evidence="8" type="ORF">F8566_38515</name>
</gene>
<dbReference type="InterPro" id="IPR020843">
    <property type="entry name" value="ER"/>
</dbReference>
<dbReference type="EMBL" id="WBMT01000022">
    <property type="protein sequence ID" value="KAB2342444.1"/>
    <property type="molecule type" value="Genomic_DNA"/>
</dbReference>
<keyword evidence="9" id="KW-1185">Reference proteome</keyword>
<dbReference type="InterPro" id="IPR013154">
    <property type="entry name" value="ADH-like_N"/>
</dbReference>
<evidence type="ECO:0000256" key="1">
    <source>
        <dbReference type="ARBA" id="ARBA00001947"/>
    </source>
</evidence>
<evidence type="ECO:0000256" key="2">
    <source>
        <dbReference type="ARBA" id="ARBA00008072"/>
    </source>
</evidence>
<reference evidence="8 9" key="1">
    <citation type="submission" date="2019-09" db="EMBL/GenBank/DDBJ databases">
        <title>Actinomadura physcomitrii sp. nov., a novel actinomycete isolated from moss [Physcomitrium sphaericum (Ludw) Fuernr].</title>
        <authorList>
            <person name="Zhuang X."/>
            <person name="Liu C."/>
        </authorList>
    </citation>
    <scope>NUCLEOTIDE SEQUENCE [LARGE SCALE GENOMIC DNA]</scope>
    <source>
        <strain evidence="8 9">HMC1</strain>
    </source>
</reference>
<evidence type="ECO:0000256" key="3">
    <source>
        <dbReference type="ARBA" id="ARBA00022723"/>
    </source>
</evidence>
<dbReference type="GO" id="GO:0008270">
    <property type="term" value="F:zinc ion binding"/>
    <property type="evidence" value="ECO:0007669"/>
    <property type="project" value="InterPro"/>
</dbReference>
<dbReference type="Pfam" id="PF00107">
    <property type="entry name" value="ADH_zinc_N"/>
    <property type="match status" value="1"/>
</dbReference>
<dbReference type="SUPFAM" id="SSF51735">
    <property type="entry name" value="NAD(P)-binding Rossmann-fold domains"/>
    <property type="match status" value="1"/>
</dbReference>
<dbReference type="SUPFAM" id="SSF50129">
    <property type="entry name" value="GroES-like"/>
    <property type="match status" value="1"/>
</dbReference>
<dbReference type="Gene3D" id="3.90.180.10">
    <property type="entry name" value="Medium-chain alcohol dehydrogenases, catalytic domain"/>
    <property type="match status" value="1"/>
</dbReference>
<comment type="similarity">
    <text evidence="2 6">Belongs to the zinc-containing alcohol dehydrogenase family.</text>
</comment>
<dbReference type="GO" id="GO:0016491">
    <property type="term" value="F:oxidoreductase activity"/>
    <property type="evidence" value="ECO:0007669"/>
    <property type="project" value="UniProtKB-KW"/>
</dbReference>
<comment type="caution">
    <text evidence="8">The sequence shown here is derived from an EMBL/GenBank/DDBJ whole genome shotgun (WGS) entry which is preliminary data.</text>
</comment>
<dbReference type="RefSeq" id="WP_151567214.1">
    <property type="nucleotide sequence ID" value="NZ_WBMT01000022.1"/>
</dbReference>
<comment type="cofactor">
    <cofactor evidence="1 6">
        <name>Zn(2+)</name>
        <dbReference type="ChEBI" id="CHEBI:29105"/>
    </cofactor>
</comment>
<evidence type="ECO:0000259" key="7">
    <source>
        <dbReference type="SMART" id="SM00829"/>
    </source>
</evidence>
<dbReference type="FunFam" id="3.40.50.720:FF:000003">
    <property type="entry name" value="S-(hydroxymethyl)glutathione dehydrogenase"/>
    <property type="match status" value="1"/>
</dbReference>
<protein>
    <submittedName>
        <fullName evidence="8">Zinc-binding dehydrogenase</fullName>
    </submittedName>
</protein>
<dbReference type="InterPro" id="IPR011032">
    <property type="entry name" value="GroES-like_sf"/>
</dbReference>
<evidence type="ECO:0000313" key="8">
    <source>
        <dbReference type="EMBL" id="KAB2342444.1"/>
    </source>
</evidence>
<sequence>MVMAVVVHESGGPWKAEDIALPDPGPGQVRVRVAGAGLCHSDLSFANGTLPGAFPAVLGHEAAGTVIAAGREAGSLRVGDKVVLTWSPPCGECWHCARHETHLCSQVGEPPAPFAELSDGTPLYPGLGVGAFAEETVVPAAAAIPVPEGLPLDVAGLLGCAVATGVGAVLNTARVTAGESVAVIGLGGVGLSAVQGARVAGAEVVFAVDPSEDKRELATRLGATHVAAPTLAMGGRLRKLTGGRGADHVIECVGRASTIRSAWSLARRGGRVVVAGAGARDDFVRFSAQELFLQARTLQGCVYGSVDPATDIPTYAALAVTGELDPAAMVTARSPLADAGAAAEALARGEGARTLLIP</sequence>
<evidence type="ECO:0000256" key="5">
    <source>
        <dbReference type="ARBA" id="ARBA00023002"/>
    </source>
</evidence>
<dbReference type="Pfam" id="PF08240">
    <property type="entry name" value="ADH_N"/>
    <property type="match status" value="1"/>
</dbReference>
<dbReference type="PANTHER" id="PTHR43350">
    <property type="entry name" value="NAD-DEPENDENT ALCOHOL DEHYDROGENASE"/>
    <property type="match status" value="1"/>
</dbReference>
<name>A0A6H9YFA3_9ACTN</name>
<organism evidence="8 9">
    <name type="scientific">Actinomadura rudentiformis</name>
    <dbReference type="NCBI Taxonomy" id="359158"/>
    <lineage>
        <taxon>Bacteria</taxon>
        <taxon>Bacillati</taxon>
        <taxon>Actinomycetota</taxon>
        <taxon>Actinomycetes</taxon>
        <taxon>Streptosporangiales</taxon>
        <taxon>Thermomonosporaceae</taxon>
        <taxon>Actinomadura</taxon>
    </lineage>
</organism>
<feature type="domain" description="Enoyl reductase (ER)" evidence="7">
    <location>
        <begin position="12"/>
        <end position="357"/>
    </location>
</feature>
<proteinExistence type="inferred from homology"/>
<dbReference type="SMART" id="SM00829">
    <property type="entry name" value="PKS_ER"/>
    <property type="match status" value="1"/>
</dbReference>
<dbReference type="OrthoDB" id="334894at2"/>
<dbReference type="PROSITE" id="PS00059">
    <property type="entry name" value="ADH_ZINC"/>
    <property type="match status" value="1"/>
</dbReference>
<accession>A0A6H9YFA3</accession>
<keyword evidence="5" id="KW-0560">Oxidoreductase</keyword>
<dbReference type="Proteomes" id="UP000468735">
    <property type="component" value="Unassembled WGS sequence"/>
</dbReference>
<evidence type="ECO:0000313" key="9">
    <source>
        <dbReference type="Proteomes" id="UP000468735"/>
    </source>
</evidence>
<dbReference type="PANTHER" id="PTHR43350:SF21">
    <property type="entry name" value="S-NITROSOMYCOTHIOL REDUCTASE MSCR"/>
    <property type="match status" value="1"/>
</dbReference>